<dbReference type="HOGENOM" id="CLU_010194_1_0_11"/>
<dbReference type="GO" id="GO:0016616">
    <property type="term" value="F:oxidoreductase activity, acting on the CH-OH group of donors, NAD or NADP as acceptor"/>
    <property type="evidence" value="ECO:0007669"/>
    <property type="project" value="TreeGrafter"/>
</dbReference>
<dbReference type="PATRIC" id="fig|1324261.3.peg.3135"/>
<proteinExistence type="inferred from homology"/>
<evidence type="ECO:0000256" key="2">
    <source>
        <dbReference type="ARBA" id="ARBA00023002"/>
    </source>
</evidence>
<dbReference type="Pfam" id="PF13561">
    <property type="entry name" value="adh_short_C2"/>
    <property type="match status" value="1"/>
</dbReference>
<dbReference type="Gene3D" id="3.40.50.720">
    <property type="entry name" value="NAD(P)-binding Rossmann-like Domain"/>
    <property type="match status" value="1"/>
</dbReference>
<name>A0A051TZS3_9MYCO</name>
<dbReference type="InterPro" id="IPR002347">
    <property type="entry name" value="SDR_fam"/>
</dbReference>
<dbReference type="InterPro" id="IPR020904">
    <property type="entry name" value="Sc_DH/Rdtase_CS"/>
</dbReference>
<protein>
    <recommendedName>
        <fullName evidence="3">Ketoreductase domain-containing protein</fullName>
    </recommendedName>
</protein>
<dbReference type="SMART" id="SM00822">
    <property type="entry name" value="PKS_KR"/>
    <property type="match status" value="1"/>
</dbReference>
<evidence type="ECO:0000313" key="4">
    <source>
        <dbReference type="EMBL" id="KBZ62188.1"/>
    </source>
</evidence>
<dbReference type="FunFam" id="3.40.50.720:FF:000084">
    <property type="entry name" value="Short-chain dehydrogenase reductase"/>
    <property type="match status" value="1"/>
</dbReference>
<dbReference type="PRINTS" id="PR00081">
    <property type="entry name" value="GDHRDH"/>
</dbReference>
<accession>A0A051TZS3</accession>
<dbReference type="RefSeq" id="WP_044485729.1">
    <property type="nucleotide sequence ID" value="NZ_KK328284.1"/>
</dbReference>
<reference evidence="4 5" key="1">
    <citation type="submission" date="2014-04" db="EMBL/GenBank/DDBJ databases">
        <title>The Genome Sequence of Mycobacterium tuberculosis TKK-01-0051.</title>
        <authorList>
            <consortium name="The Broad Institute Genomics Platform"/>
            <consortium name="The Broad Institute Genome Sequencing Center for Infectious Disease"/>
            <person name="Earl A.M."/>
            <person name="Cohen K."/>
            <person name="Pym A."/>
            <person name="Bishai W."/>
            <person name="Maharaj K."/>
            <person name="Desjardins C."/>
            <person name="Abeel T."/>
            <person name="Young S."/>
            <person name="Zeng Q."/>
            <person name="Gargeya S."/>
            <person name="Abouelleil A."/>
            <person name="Alvarado L."/>
            <person name="Chapman S.B."/>
            <person name="Gainer-Dewar J."/>
            <person name="Goldberg J."/>
            <person name="Griggs A."/>
            <person name="Gujja S."/>
            <person name="Hansen M."/>
            <person name="Howarth C."/>
            <person name="Imamovic A."/>
            <person name="Larimer J."/>
            <person name="Murphy C."/>
            <person name="Naylor J."/>
            <person name="Pearson M."/>
            <person name="Poon T.W."/>
            <person name="Priest M."/>
            <person name="Roberts A."/>
            <person name="Saif S."/>
            <person name="Shea T."/>
            <person name="Sykes S."/>
            <person name="Wortman J."/>
            <person name="Nusbaum C."/>
            <person name="Birren B."/>
        </authorList>
    </citation>
    <scope>NUCLEOTIDE SEQUENCE [LARGE SCALE GENOMIC DNA]</scope>
    <source>
        <strain evidence="4 5">TKK-01-0051</strain>
    </source>
</reference>
<dbReference type="InterPro" id="IPR036291">
    <property type="entry name" value="NAD(P)-bd_dom_sf"/>
</dbReference>
<dbReference type="CDD" id="cd05233">
    <property type="entry name" value="SDR_c"/>
    <property type="match status" value="1"/>
</dbReference>
<dbReference type="PANTHER" id="PTHR42760">
    <property type="entry name" value="SHORT-CHAIN DEHYDROGENASES/REDUCTASES FAMILY MEMBER"/>
    <property type="match status" value="1"/>
</dbReference>
<evidence type="ECO:0000256" key="1">
    <source>
        <dbReference type="ARBA" id="ARBA00006484"/>
    </source>
</evidence>
<dbReference type="SUPFAM" id="SSF51735">
    <property type="entry name" value="NAD(P)-binding Rossmann-fold domains"/>
    <property type="match status" value="1"/>
</dbReference>
<keyword evidence="2" id="KW-0560">Oxidoreductase</keyword>
<comment type="caution">
    <text evidence="4">The sequence shown here is derived from an EMBL/GenBank/DDBJ whole genome shotgun (WGS) entry which is preliminary data.</text>
</comment>
<comment type="similarity">
    <text evidence="1">Belongs to the short-chain dehydrogenases/reductases (SDR) family.</text>
</comment>
<dbReference type="Proteomes" id="UP000025947">
    <property type="component" value="Unassembled WGS sequence"/>
</dbReference>
<dbReference type="InterPro" id="IPR057326">
    <property type="entry name" value="KR_dom"/>
</dbReference>
<dbReference type="AlphaFoldDB" id="A0A051TZS3"/>
<evidence type="ECO:0000259" key="3">
    <source>
        <dbReference type="SMART" id="SM00822"/>
    </source>
</evidence>
<feature type="domain" description="Ketoreductase" evidence="3">
    <location>
        <begin position="7"/>
        <end position="185"/>
    </location>
</feature>
<gene>
    <name evidence="4" type="ORF">K875_03109</name>
</gene>
<organism evidence="4 5">
    <name type="scientific">Mycobacterium [tuberculosis] TKK-01-0051</name>
    <dbReference type="NCBI Taxonomy" id="1324261"/>
    <lineage>
        <taxon>Bacteria</taxon>
        <taxon>Bacillati</taxon>
        <taxon>Actinomycetota</taxon>
        <taxon>Actinomycetes</taxon>
        <taxon>Mycobacteriales</taxon>
        <taxon>Mycobacteriaceae</taxon>
        <taxon>Mycobacterium</taxon>
        <taxon>Mycobacterium avium complex (MAC)</taxon>
    </lineage>
</organism>
<evidence type="ECO:0000313" key="5">
    <source>
        <dbReference type="Proteomes" id="UP000025947"/>
    </source>
</evidence>
<dbReference type="EMBL" id="JLXW01000008">
    <property type="protein sequence ID" value="KBZ62188.1"/>
    <property type="molecule type" value="Genomic_DNA"/>
</dbReference>
<sequence>MGLLDNKTAVITGANSGIGLATAQRFLDEGVGRVFITGRRQAELNGAASTLGPRATAVRSDVGTPEDLDRLYAEVAAVGNGLDIVMANAGSTRVARLGEITDDDLDALLTTNVKGVVYTVQKALPLLNDGASVILTGSTTADRGRAGLSIYAATKAAVRSLARAWANELADRNIRVNVIVAGSTATPGSNALAAQTDPDASIEEFRAERIATIPLGRFADPAEIANAAVFLASDLSSFSTGSTVTADGGFNQV</sequence>
<keyword evidence="5" id="KW-1185">Reference proteome</keyword>
<dbReference type="PROSITE" id="PS00061">
    <property type="entry name" value="ADH_SHORT"/>
    <property type="match status" value="1"/>
</dbReference>